<sequence length="170" mass="19922">MAKATPTNIEFELKERDFLVSKTDTKGVITYCNEPFMKAASAQEKELLGKPHNIVRHPEMPRAIFKLFWEKIQNGDEIFAYVKNLRFDGGFYWVYANVTASFDERNNIIGYYSVRRKVNPKALDIIKPIYERMISIERSSSMSESRKYLDDLLKEKGVSYEEFSNNLQRL</sequence>
<dbReference type="InterPro" id="IPR013767">
    <property type="entry name" value="PAS_fold"/>
</dbReference>
<dbReference type="NCBIfam" id="TIGR00229">
    <property type="entry name" value="sensory_box"/>
    <property type="match status" value="1"/>
</dbReference>
<dbReference type="GO" id="GO:0006355">
    <property type="term" value="P:regulation of DNA-templated transcription"/>
    <property type="evidence" value="ECO:0007669"/>
    <property type="project" value="InterPro"/>
</dbReference>
<organism evidence="2">
    <name type="scientific">hydrothermal vent metagenome</name>
    <dbReference type="NCBI Taxonomy" id="652676"/>
    <lineage>
        <taxon>unclassified sequences</taxon>
        <taxon>metagenomes</taxon>
        <taxon>ecological metagenomes</taxon>
    </lineage>
</organism>
<protein>
    <submittedName>
        <fullName evidence="2">Signal transduction protein CetB, mediates an energy taxis response</fullName>
    </submittedName>
</protein>
<feature type="domain" description="PAS fold" evidence="1">
    <location>
        <begin position="23"/>
        <end position="111"/>
    </location>
</feature>
<evidence type="ECO:0000313" key="2">
    <source>
        <dbReference type="EMBL" id="SFV59684.1"/>
    </source>
</evidence>
<reference evidence="2" key="1">
    <citation type="submission" date="2016-10" db="EMBL/GenBank/DDBJ databases">
        <authorList>
            <person name="de Groot N.N."/>
        </authorList>
    </citation>
    <scope>NUCLEOTIDE SEQUENCE</scope>
</reference>
<dbReference type="EMBL" id="FPHE01000092">
    <property type="protein sequence ID" value="SFV59684.1"/>
    <property type="molecule type" value="Genomic_DNA"/>
</dbReference>
<dbReference type="InterPro" id="IPR000014">
    <property type="entry name" value="PAS"/>
</dbReference>
<dbReference type="AlphaFoldDB" id="A0A1W1C1R5"/>
<gene>
    <name evidence="2" type="ORF">MNB_SV-12-1325</name>
</gene>
<evidence type="ECO:0000259" key="1">
    <source>
        <dbReference type="Pfam" id="PF00989"/>
    </source>
</evidence>
<proteinExistence type="predicted"/>
<dbReference type="Gene3D" id="3.30.450.20">
    <property type="entry name" value="PAS domain"/>
    <property type="match status" value="1"/>
</dbReference>
<accession>A0A1W1C1R5</accession>
<dbReference type="InterPro" id="IPR035965">
    <property type="entry name" value="PAS-like_dom_sf"/>
</dbReference>
<dbReference type="Pfam" id="PF00989">
    <property type="entry name" value="PAS"/>
    <property type="match status" value="1"/>
</dbReference>
<dbReference type="CDD" id="cd00130">
    <property type="entry name" value="PAS"/>
    <property type="match status" value="1"/>
</dbReference>
<name>A0A1W1C1R5_9ZZZZ</name>
<dbReference type="SUPFAM" id="SSF55785">
    <property type="entry name" value="PYP-like sensor domain (PAS domain)"/>
    <property type="match status" value="1"/>
</dbReference>